<name>A0ABR3LE53_9TELE</name>
<dbReference type="EMBL" id="JAYMGO010000022">
    <property type="protein sequence ID" value="KAL1250645.1"/>
    <property type="molecule type" value="Genomic_DNA"/>
</dbReference>
<comment type="caution">
    <text evidence="1">The sequence shown here is derived from an EMBL/GenBank/DDBJ whole genome shotgun (WGS) entry which is preliminary data.</text>
</comment>
<proteinExistence type="predicted"/>
<accession>A0ABR3LE53</accession>
<sequence>MIKRKKEQLELNAMLAESTAKFAVLQASESRSGSKASHTVLSHLIKEVEKAPSTIRNPMAEEFEFAVGSKMVNQVPTVDPPLASSVLHQIFFSSLPVPSTY</sequence>
<keyword evidence="2" id="KW-1185">Reference proteome</keyword>
<reference evidence="1 2" key="1">
    <citation type="submission" date="2023-09" db="EMBL/GenBank/DDBJ databases">
        <authorList>
            <person name="Wang M."/>
        </authorList>
    </citation>
    <scope>NUCLEOTIDE SEQUENCE [LARGE SCALE GENOMIC DNA]</scope>
    <source>
        <strain evidence="1">GT-2023</strain>
        <tissue evidence="1">Liver</tissue>
    </source>
</reference>
<dbReference type="Proteomes" id="UP001558613">
    <property type="component" value="Unassembled WGS sequence"/>
</dbReference>
<gene>
    <name evidence="1" type="ORF">QQF64_018441</name>
</gene>
<protein>
    <submittedName>
        <fullName evidence="1">Uncharacterized protein</fullName>
    </submittedName>
</protein>
<evidence type="ECO:0000313" key="1">
    <source>
        <dbReference type="EMBL" id="KAL1250645.1"/>
    </source>
</evidence>
<organism evidence="1 2">
    <name type="scientific">Cirrhinus molitorella</name>
    <name type="common">mud carp</name>
    <dbReference type="NCBI Taxonomy" id="172907"/>
    <lineage>
        <taxon>Eukaryota</taxon>
        <taxon>Metazoa</taxon>
        <taxon>Chordata</taxon>
        <taxon>Craniata</taxon>
        <taxon>Vertebrata</taxon>
        <taxon>Euteleostomi</taxon>
        <taxon>Actinopterygii</taxon>
        <taxon>Neopterygii</taxon>
        <taxon>Teleostei</taxon>
        <taxon>Ostariophysi</taxon>
        <taxon>Cypriniformes</taxon>
        <taxon>Cyprinidae</taxon>
        <taxon>Labeoninae</taxon>
        <taxon>Labeonini</taxon>
        <taxon>Cirrhinus</taxon>
    </lineage>
</organism>
<evidence type="ECO:0000313" key="2">
    <source>
        <dbReference type="Proteomes" id="UP001558613"/>
    </source>
</evidence>